<feature type="non-terminal residue" evidence="1">
    <location>
        <position position="1"/>
    </location>
</feature>
<proteinExistence type="predicted"/>
<dbReference type="EMBL" id="BLKM01000164">
    <property type="protein sequence ID" value="GFG29655.1"/>
    <property type="molecule type" value="Genomic_DNA"/>
</dbReference>
<evidence type="ECO:0000313" key="2">
    <source>
        <dbReference type="Proteomes" id="UP000502823"/>
    </source>
</evidence>
<dbReference type="AlphaFoldDB" id="A0A6L2PGE0"/>
<keyword evidence="2" id="KW-1185">Reference proteome</keyword>
<comment type="caution">
    <text evidence="1">The sequence shown here is derived from an EMBL/GenBank/DDBJ whole genome shotgun (WGS) entry which is preliminary data.</text>
</comment>
<dbReference type="InParanoid" id="A0A6L2PGE0"/>
<dbReference type="PANTHER" id="PTHR46060">
    <property type="entry name" value="MARINER MOS1 TRANSPOSASE-LIKE PROTEIN"/>
    <property type="match status" value="1"/>
</dbReference>
<dbReference type="Proteomes" id="UP000502823">
    <property type="component" value="Unassembled WGS sequence"/>
</dbReference>
<organism evidence="1 2">
    <name type="scientific">Coptotermes formosanus</name>
    <name type="common">Formosan subterranean termite</name>
    <dbReference type="NCBI Taxonomy" id="36987"/>
    <lineage>
        <taxon>Eukaryota</taxon>
        <taxon>Metazoa</taxon>
        <taxon>Ecdysozoa</taxon>
        <taxon>Arthropoda</taxon>
        <taxon>Hexapoda</taxon>
        <taxon>Insecta</taxon>
        <taxon>Pterygota</taxon>
        <taxon>Neoptera</taxon>
        <taxon>Polyneoptera</taxon>
        <taxon>Dictyoptera</taxon>
        <taxon>Blattodea</taxon>
        <taxon>Blattoidea</taxon>
        <taxon>Termitoidae</taxon>
        <taxon>Rhinotermitidae</taxon>
        <taxon>Coptotermes</taxon>
    </lineage>
</organism>
<name>A0A6L2PGE0_COPFO</name>
<sequence>DQRSGRSSTSKDGQHLETVREFIRSDRRPTVREVAEEFGSSKTSFHEILTENLCMQRVAAKFVPRLLADEQKQKGLEVTRPGFTAVMSKQKPGFHNARENRTFLNNRKIAVRTKRLFTLADTARRLNERETCDWCQVTHERHR</sequence>
<reference evidence="2" key="1">
    <citation type="submission" date="2020-01" db="EMBL/GenBank/DDBJ databases">
        <title>Draft genome sequence of the Termite Coptotermes fromosanus.</title>
        <authorList>
            <person name="Itakura S."/>
            <person name="Yosikawa Y."/>
            <person name="Umezawa K."/>
        </authorList>
    </citation>
    <scope>NUCLEOTIDE SEQUENCE [LARGE SCALE GENOMIC DNA]</scope>
</reference>
<dbReference type="OrthoDB" id="6737600at2759"/>
<dbReference type="InterPro" id="IPR052709">
    <property type="entry name" value="Transposase-MT_Hybrid"/>
</dbReference>
<protein>
    <submittedName>
        <fullName evidence="1">Uncharacterized protein</fullName>
    </submittedName>
</protein>
<accession>A0A6L2PGE0</accession>
<gene>
    <name evidence="1" type="ORF">Cfor_10099</name>
</gene>
<dbReference type="PANTHER" id="PTHR46060:SF1">
    <property type="entry name" value="MARINER MOS1 TRANSPOSASE-LIKE PROTEIN"/>
    <property type="match status" value="1"/>
</dbReference>
<evidence type="ECO:0000313" key="1">
    <source>
        <dbReference type="EMBL" id="GFG29655.1"/>
    </source>
</evidence>